<dbReference type="RefSeq" id="WP_204731727.1">
    <property type="nucleotide sequence ID" value="NZ_JAVDWE010000001.1"/>
</dbReference>
<dbReference type="Pfam" id="PF16732">
    <property type="entry name" value="ComP_DUS"/>
    <property type="match status" value="1"/>
</dbReference>
<evidence type="ECO:0000256" key="1">
    <source>
        <dbReference type="SAM" id="Phobius"/>
    </source>
</evidence>
<dbReference type="InterPro" id="IPR012902">
    <property type="entry name" value="N_methyl_site"/>
</dbReference>
<organism evidence="2 3">
    <name type="scientific">Hydrogenophaga laconesensis</name>
    <dbReference type="NCBI Taxonomy" id="1805971"/>
    <lineage>
        <taxon>Bacteria</taxon>
        <taxon>Pseudomonadati</taxon>
        <taxon>Pseudomonadota</taxon>
        <taxon>Betaproteobacteria</taxon>
        <taxon>Burkholderiales</taxon>
        <taxon>Comamonadaceae</taxon>
        <taxon>Hydrogenophaga</taxon>
    </lineage>
</organism>
<accession>A0ABU1V5J2</accession>
<dbReference type="PANTHER" id="PTHR30093">
    <property type="entry name" value="GENERAL SECRETION PATHWAY PROTEIN G"/>
    <property type="match status" value="1"/>
</dbReference>
<evidence type="ECO:0000313" key="2">
    <source>
        <dbReference type="EMBL" id="MDR7092727.1"/>
    </source>
</evidence>
<dbReference type="PROSITE" id="PS00409">
    <property type="entry name" value="PROKAR_NTER_METHYL"/>
    <property type="match status" value="1"/>
</dbReference>
<dbReference type="PANTHER" id="PTHR30093:SF47">
    <property type="entry name" value="TYPE IV PILUS NON-CORE MINOR PILIN PILE"/>
    <property type="match status" value="1"/>
</dbReference>
<feature type="transmembrane region" description="Helical" evidence="1">
    <location>
        <begin position="12"/>
        <end position="37"/>
    </location>
</feature>
<dbReference type="InterPro" id="IPR045584">
    <property type="entry name" value="Pilin-like"/>
</dbReference>
<dbReference type="EMBL" id="JAVDWE010000001">
    <property type="protein sequence ID" value="MDR7092727.1"/>
    <property type="molecule type" value="Genomic_DNA"/>
</dbReference>
<protein>
    <submittedName>
        <fullName evidence="2">Type IV pilus assembly protein PilE</fullName>
    </submittedName>
</protein>
<dbReference type="InterPro" id="IPR031982">
    <property type="entry name" value="PilE-like"/>
</dbReference>
<evidence type="ECO:0000313" key="3">
    <source>
        <dbReference type="Proteomes" id="UP001265550"/>
    </source>
</evidence>
<reference evidence="2 3" key="1">
    <citation type="submission" date="2023-07" db="EMBL/GenBank/DDBJ databases">
        <title>Sorghum-associated microbial communities from plants grown in Nebraska, USA.</title>
        <authorList>
            <person name="Schachtman D."/>
        </authorList>
    </citation>
    <scope>NUCLEOTIDE SEQUENCE [LARGE SCALE GENOMIC DNA]</scope>
    <source>
        <strain evidence="2 3">BE240</strain>
    </source>
</reference>
<dbReference type="NCBIfam" id="TIGR02532">
    <property type="entry name" value="IV_pilin_GFxxxE"/>
    <property type="match status" value="1"/>
</dbReference>
<dbReference type="Gene3D" id="3.30.700.10">
    <property type="entry name" value="Glycoprotein, Type 4 Pilin"/>
    <property type="match status" value="1"/>
</dbReference>
<dbReference type="Proteomes" id="UP001265550">
    <property type="component" value="Unassembled WGS sequence"/>
</dbReference>
<name>A0ABU1V5J2_9BURK</name>
<keyword evidence="1" id="KW-1133">Transmembrane helix</keyword>
<comment type="caution">
    <text evidence="2">The sequence shown here is derived from an EMBL/GenBank/DDBJ whole genome shotgun (WGS) entry which is preliminary data.</text>
</comment>
<keyword evidence="3" id="KW-1185">Reference proteome</keyword>
<dbReference type="SUPFAM" id="SSF54523">
    <property type="entry name" value="Pili subunits"/>
    <property type="match status" value="1"/>
</dbReference>
<dbReference type="Pfam" id="PF07963">
    <property type="entry name" value="N_methyl"/>
    <property type="match status" value="1"/>
</dbReference>
<sequence length="142" mass="15265">MNELKQRQSSEGGFTLIELMIVVAIIGILSAIAYPGYQSYVMRTNRAVAAGCLQEMAQQMERRYTTTMAYNSTATLPVLACTGEVAGRYTFAFASGQPTATTYRIEATPATQIGDTRCGTLGLSQQGTKTISGTGAVNDCWR</sequence>
<keyword evidence="1" id="KW-0812">Transmembrane</keyword>
<gene>
    <name evidence="2" type="ORF">J2X09_000450</name>
</gene>
<proteinExistence type="predicted"/>
<keyword evidence="1" id="KW-0472">Membrane</keyword>